<organism evidence="2 3">
    <name type="scientific">Ethanoligenens harbinense (strain DSM 18485 / JCM 12961 / CGMCC 1.5033 / YUAN-3)</name>
    <dbReference type="NCBI Taxonomy" id="663278"/>
    <lineage>
        <taxon>Bacteria</taxon>
        <taxon>Bacillati</taxon>
        <taxon>Bacillota</taxon>
        <taxon>Clostridia</taxon>
        <taxon>Eubacteriales</taxon>
        <taxon>Oscillospiraceae</taxon>
        <taxon>Ethanoligenens</taxon>
    </lineage>
</organism>
<evidence type="ECO:0000313" key="2">
    <source>
        <dbReference type="EMBL" id="ADU27951.1"/>
    </source>
</evidence>
<reference evidence="2 3" key="1">
    <citation type="submission" date="2010-12" db="EMBL/GenBank/DDBJ databases">
        <title>Complete sequence of Ethanoligenens harbinense YUAN-3.</title>
        <authorList>
            <person name="Lucas S."/>
            <person name="Copeland A."/>
            <person name="Lapidus A."/>
            <person name="Cheng J.-F."/>
            <person name="Bruce D."/>
            <person name="Goodwin L."/>
            <person name="Pitluck S."/>
            <person name="Chertkov O."/>
            <person name="Misra M."/>
            <person name="Detter J.C."/>
            <person name="Han C."/>
            <person name="Tapia R."/>
            <person name="Land M."/>
            <person name="Hauser L."/>
            <person name="Jeffries C."/>
            <person name="Kyrpides N."/>
            <person name="Ivanova N."/>
            <person name="Mikhailova N."/>
            <person name="Wang A."/>
            <person name="Mouttaki H."/>
            <person name="He Z."/>
            <person name="Zhou J."/>
            <person name="Hemme C.L."/>
            <person name="Woyke T."/>
        </authorList>
    </citation>
    <scope>NUCLEOTIDE SEQUENCE [LARGE SCALE GENOMIC DNA]</scope>
    <source>
        <strain evidence="3">DSM 18485 / JCM 12961 / CGMCC 1.5033 / YUAN-3</strain>
    </source>
</reference>
<feature type="transmembrane region" description="Helical" evidence="1">
    <location>
        <begin position="24"/>
        <end position="43"/>
    </location>
</feature>
<dbReference type="AlphaFoldDB" id="E6U5T4"/>
<protein>
    <submittedName>
        <fullName evidence="2">Uncharacterized protein</fullName>
    </submittedName>
</protein>
<keyword evidence="1" id="KW-0472">Membrane</keyword>
<keyword evidence="3" id="KW-1185">Reference proteome</keyword>
<evidence type="ECO:0000256" key="1">
    <source>
        <dbReference type="SAM" id="Phobius"/>
    </source>
</evidence>
<proteinExistence type="predicted"/>
<gene>
    <name evidence="2" type="ordered locus">Ethha_2456</name>
</gene>
<name>E6U5T4_ETHHY</name>
<dbReference type="HOGENOM" id="CLU_1419556_0_0_9"/>
<dbReference type="Proteomes" id="UP000001551">
    <property type="component" value="Chromosome"/>
</dbReference>
<accession>E6U5T4</accession>
<dbReference type="EMBL" id="CP002400">
    <property type="protein sequence ID" value="ADU27951.1"/>
    <property type="molecule type" value="Genomic_DNA"/>
</dbReference>
<dbReference type="RefSeq" id="WP_013486294.1">
    <property type="nucleotide sequence ID" value="NC_014828.1"/>
</dbReference>
<dbReference type="KEGG" id="eha:Ethha_2456"/>
<dbReference type="STRING" id="663278.Ethha_2456"/>
<sequence>MLDKVTYALFQRAKKALQSDEGNFTPMIALALIGVFLLIALGLESWRLNSTSDFVNEAVRSSLISANVQNAETLYTGEQDMIGGSFTYDASTNTWSEPVDTTPVTDLLSSKLGLTQEGSDWISKVNGQENYKIKGFAVTESQPAASDGTPDSTKSLTITASFTLEIPYNAGGTVTKISVPMNVPVGTQGKF</sequence>
<dbReference type="eggNOG" id="ENOG502ZB4B">
    <property type="taxonomic scope" value="Bacteria"/>
</dbReference>
<evidence type="ECO:0000313" key="3">
    <source>
        <dbReference type="Proteomes" id="UP000001551"/>
    </source>
</evidence>
<keyword evidence="1" id="KW-0812">Transmembrane</keyword>
<keyword evidence="1" id="KW-1133">Transmembrane helix</keyword>